<keyword evidence="3" id="KW-1185">Reference proteome</keyword>
<feature type="domain" description="EGF-like" evidence="1">
    <location>
        <begin position="242"/>
        <end position="274"/>
    </location>
</feature>
<evidence type="ECO:0000313" key="4">
    <source>
        <dbReference type="WBParaSite" id="SBAD_0000310601-mRNA-1"/>
    </source>
</evidence>
<dbReference type="OrthoDB" id="5916334at2759"/>
<dbReference type="Pfam" id="PF23416">
    <property type="entry name" value="DUF7107"/>
    <property type="match status" value="1"/>
</dbReference>
<dbReference type="InterPro" id="IPR000742">
    <property type="entry name" value="EGF"/>
</dbReference>
<feature type="domain" description="EGF-like" evidence="1">
    <location>
        <begin position="147"/>
        <end position="182"/>
    </location>
</feature>
<dbReference type="Gene3D" id="2.10.25.10">
    <property type="entry name" value="Laminin"/>
    <property type="match status" value="1"/>
</dbReference>
<accession>A0A183IH69</accession>
<feature type="domain" description="EGF-like" evidence="1">
    <location>
        <begin position="311"/>
        <end position="344"/>
    </location>
</feature>
<dbReference type="WBParaSite" id="SBAD_0000310601-mRNA-1">
    <property type="protein sequence ID" value="SBAD_0000310601-mRNA-1"/>
    <property type="gene ID" value="SBAD_0000310601"/>
</dbReference>
<dbReference type="EMBL" id="UZAM01007500">
    <property type="protein sequence ID" value="VDO99535.1"/>
    <property type="molecule type" value="Genomic_DNA"/>
</dbReference>
<evidence type="ECO:0000313" key="3">
    <source>
        <dbReference type="Proteomes" id="UP000270296"/>
    </source>
</evidence>
<dbReference type="Pfam" id="PF01683">
    <property type="entry name" value="EB"/>
    <property type="match status" value="2"/>
</dbReference>
<reference evidence="4" key="1">
    <citation type="submission" date="2016-06" db="UniProtKB">
        <authorList>
            <consortium name="WormBaseParasite"/>
        </authorList>
    </citation>
    <scope>IDENTIFICATION</scope>
</reference>
<reference evidence="2 3" key="2">
    <citation type="submission" date="2018-11" db="EMBL/GenBank/DDBJ databases">
        <authorList>
            <consortium name="Pathogen Informatics"/>
        </authorList>
    </citation>
    <scope>NUCLEOTIDE SEQUENCE [LARGE SCALE GENOMIC DNA]</scope>
</reference>
<organism evidence="4">
    <name type="scientific">Soboliphyme baturini</name>
    <dbReference type="NCBI Taxonomy" id="241478"/>
    <lineage>
        <taxon>Eukaryota</taxon>
        <taxon>Metazoa</taxon>
        <taxon>Ecdysozoa</taxon>
        <taxon>Nematoda</taxon>
        <taxon>Enoplea</taxon>
        <taxon>Dorylaimia</taxon>
        <taxon>Dioctophymatida</taxon>
        <taxon>Dioctophymatoidea</taxon>
        <taxon>Soboliphymatidae</taxon>
        <taxon>Soboliphyme</taxon>
    </lineage>
</organism>
<dbReference type="InterPro" id="IPR055531">
    <property type="entry name" value="DUF7107"/>
</dbReference>
<gene>
    <name evidence="2" type="ORF">SBAD_LOCUS2964</name>
</gene>
<dbReference type="PANTHER" id="PTHR39069">
    <property type="entry name" value="ECDYSONE-INDUCIBLE GENE E1, ISOFORM A"/>
    <property type="match status" value="1"/>
</dbReference>
<sequence length="351" mass="38193">MLVISRRHVIAKAAETIGLRVNGHQLEHLPLQYRMESRIRCHTHKQCHGQALCIRGKCKAAQPGTGGECDPAASQFCPKNEVCKFGICLQVSGYLNLGQRCTESTFNPCRVLFSACIDRVCKCVSGYVRDGNECVPATQKSAGLGDPCKNNEANLCRVANSACINGSCQCADGYAQNDQECLRQTKTLELDDDCMISANCKVPNSDCIDHVCQCVSGYQKVGNECHVSEHRPERKSVQDTDQCRKDIDCPENGLCVAGQCRCPRGFVQSGDFCQPTEAKSLLGGGNDEELRKLEFPHIDVSKVENAQLGANCSAVDQCMAAYSMCIDGKCACRSGYDRHDGTCQPSGIAEK</sequence>
<evidence type="ECO:0000259" key="1">
    <source>
        <dbReference type="SMART" id="SM00181"/>
    </source>
</evidence>
<protein>
    <submittedName>
        <fullName evidence="4">EB domain-containing protein</fullName>
    </submittedName>
</protein>
<feature type="domain" description="EGF-like" evidence="1">
    <location>
        <begin position="193"/>
        <end position="226"/>
    </location>
</feature>
<dbReference type="PANTHER" id="PTHR39069:SF8">
    <property type="entry name" value="FI17111P1"/>
    <property type="match status" value="1"/>
</dbReference>
<dbReference type="AlphaFoldDB" id="A0A183IH69"/>
<name>A0A183IH69_9BILA</name>
<dbReference type="InterPro" id="IPR006149">
    <property type="entry name" value="EB_dom"/>
</dbReference>
<dbReference type="Proteomes" id="UP000270296">
    <property type="component" value="Unassembled WGS sequence"/>
</dbReference>
<feature type="domain" description="EGF-like" evidence="1">
    <location>
        <begin position="100"/>
        <end position="135"/>
    </location>
</feature>
<evidence type="ECO:0000313" key="2">
    <source>
        <dbReference type="EMBL" id="VDO99535.1"/>
    </source>
</evidence>
<proteinExistence type="predicted"/>
<dbReference type="SMART" id="SM00181">
    <property type="entry name" value="EGF"/>
    <property type="match status" value="5"/>
</dbReference>